<dbReference type="OrthoDB" id="538223at2759"/>
<comment type="caution">
    <text evidence="11">The sequence shown here is derived from an EMBL/GenBank/DDBJ whole genome shotgun (WGS) entry which is preliminary data.</text>
</comment>
<dbReference type="CDD" id="cd00200">
    <property type="entry name" value="WD40"/>
    <property type="match status" value="1"/>
</dbReference>
<dbReference type="SMART" id="SM00667">
    <property type="entry name" value="LisH"/>
    <property type="match status" value="1"/>
</dbReference>
<dbReference type="InterPro" id="IPR020472">
    <property type="entry name" value="WD40_PAC1"/>
</dbReference>
<dbReference type="InterPro" id="IPR006594">
    <property type="entry name" value="LisH"/>
</dbReference>
<dbReference type="PROSITE" id="PS50896">
    <property type="entry name" value="LISH"/>
    <property type="match status" value="1"/>
</dbReference>
<proteinExistence type="inferred from homology"/>
<dbReference type="Proteomes" id="UP000320475">
    <property type="component" value="Unassembled WGS sequence"/>
</dbReference>
<dbReference type="InterPro" id="IPR054532">
    <property type="entry name" value="TPL_SMU1_LisH-like"/>
</dbReference>
<dbReference type="GO" id="GO:0000398">
    <property type="term" value="P:mRNA splicing, via spliceosome"/>
    <property type="evidence" value="ECO:0007669"/>
    <property type="project" value="InterPro"/>
</dbReference>
<dbReference type="EMBL" id="QEAM01000184">
    <property type="protein sequence ID" value="TPX44406.1"/>
    <property type="molecule type" value="Genomic_DNA"/>
</dbReference>
<dbReference type="PRINTS" id="PR00320">
    <property type="entry name" value="GPROTEINBRPT"/>
</dbReference>
<dbReference type="Gene3D" id="2.130.10.10">
    <property type="entry name" value="YVTN repeat-like/Quinoprotein amine dehydrogenase"/>
    <property type="match status" value="1"/>
</dbReference>
<keyword evidence="5" id="KW-0508">mRNA splicing</keyword>
<comment type="subcellular location">
    <subcellularLocation>
        <location evidence="1">Nucleus speckle</location>
    </subcellularLocation>
</comment>
<dbReference type="PROSITE" id="PS50082">
    <property type="entry name" value="WD_REPEATS_2"/>
    <property type="match status" value="3"/>
</dbReference>
<dbReference type="InterPro" id="IPR001680">
    <property type="entry name" value="WD40_rpt"/>
</dbReference>
<evidence type="ECO:0000256" key="4">
    <source>
        <dbReference type="ARBA" id="ARBA00022737"/>
    </source>
</evidence>
<evidence type="ECO:0000256" key="1">
    <source>
        <dbReference type="ARBA" id="ARBA00004324"/>
    </source>
</evidence>
<keyword evidence="3" id="KW-0507">mRNA processing</keyword>
<dbReference type="InterPro" id="IPR036322">
    <property type="entry name" value="WD40_repeat_dom_sf"/>
</dbReference>
<protein>
    <recommendedName>
        <fullName evidence="8">WD40 repeat-containing protein SMU1</fullName>
    </recommendedName>
</protein>
<dbReference type="Pfam" id="PF17814">
    <property type="entry name" value="LisH_TPL"/>
    <property type="match status" value="1"/>
</dbReference>
<evidence type="ECO:0000256" key="8">
    <source>
        <dbReference type="ARBA" id="ARBA00026184"/>
    </source>
</evidence>
<feature type="repeat" description="WD" evidence="9">
    <location>
        <begin position="345"/>
        <end position="386"/>
    </location>
</feature>
<evidence type="ECO:0000256" key="2">
    <source>
        <dbReference type="ARBA" id="ARBA00022574"/>
    </source>
</evidence>
<evidence type="ECO:0000256" key="5">
    <source>
        <dbReference type="ARBA" id="ARBA00023187"/>
    </source>
</evidence>
<dbReference type="InterPro" id="IPR045184">
    <property type="entry name" value="SMU1"/>
</dbReference>
<dbReference type="InterPro" id="IPR015943">
    <property type="entry name" value="WD40/YVTN_repeat-like_dom_sf"/>
</dbReference>
<evidence type="ECO:0000259" key="10">
    <source>
        <dbReference type="PROSITE" id="PS50897"/>
    </source>
</evidence>
<feature type="repeat" description="WD" evidence="9">
    <location>
        <begin position="260"/>
        <end position="301"/>
    </location>
</feature>
<evidence type="ECO:0000313" key="12">
    <source>
        <dbReference type="Proteomes" id="UP000320475"/>
    </source>
</evidence>
<dbReference type="SUPFAM" id="SSF50978">
    <property type="entry name" value="WD40 repeat-like"/>
    <property type="match status" value="1"/>
</dbReference>
<dbReference type="PROSITE" id="PS50294">
    <property type="entry name" value="WD_REPEATS_REGION"/>
    <property type="match status" value="2"/>
</dbReference>
<dbReference type="PROSITE" id="PS50897">
    <property type="entry name" value="CTLH"/>
    <property type="match status" value="1"/>
</dbReference>
<dbReference type="InterPro" id="IPR019775">
    <property type="entry name" value="WD40_repeat_CS"/>
</dbReference>
<feature type="domain" description="CTLH" evidence="10">
    <location>
        <begin position="40"/>
        <end position="92"/>
    </location>
</feature>
<feature type="repeat" description="WD" evidence="9">
    <location>
        <begin position="303"/>
        <end position="344"/>
    </location>
</feature>
<dbReference type="InterPro" id="IPR006595">
    <property type="entry name" value="CTLH_C"/>
</dbReference>
<evidence type="ECO:0000256" key="6">
    <source>
        <dbReference type="ARBA" id="ARBA00023242"/>
    </source>
</evidence>
<comment type="similarity">
    <text evidence="7">Belongs to the WD repeat SMU1 family.</text>
</comment>
<organism evidence="11 12">
    <name type="scientific">Synchytrium endobioticum</name>
    <dbReference type="NCBI Taxonomy" id="286115"/>
    <lineage>
        <taxon>Eukaryota</taxon>
        <taxon>Fungi</taxon>
        <taxon>Fungi incertae sedis</taxon>
        <taxon>Chytridiomycota</taxon>
        <taxon>Chytridiomycota incertae sedis</taxon>
        <taxon>Chytridiomycetes</taxon>
        <taxon>Synchytriales</taxon>
        <taxon>Synchytriaceae</taxon>
        <taxon>Synchytrium</taxon>
    </lineage>
</organism>
<accession>A0A507CZ29</accession>
<sequence>MAVEIESADVIRLIQQFLKENNLKRTLQTLQEETTIALNTVDSIDAFTSDIAHGRWDLVLKTVSGLDIPHTKLIDLYEQIVIELIEMKEMSAARSLLRQTDPMNLLRELYPDRYLHLEHLVSRMYFDDKEAYGGSQSKEKRRHAIAQALSSEVTVVPPSRLLALLGQAVKWQLTQGLIMPETPFDLFLGAIPTTLAQDDTPPSHVYNTIKFPKKQHPECATFSPTGQFLVTGSVDGIIEVYNHITGKLRKDFKYQVENNFMVMEDAVLCLAFSRDGDLLASGSQDGKIKIWRIETGVCIKRFTSAHSQGVTSVSFSRDSGQVLSASFDMTIRIHGLKSGKMLKEFRGHTSFVNDAAFNTDNSRVLSASSDGQVKIWDSKTNECIQTVLLNNGLIGTPGSVSPSAQRLIPLPKNPDAFLVCNKSPFLYLINTRGQIVKAFRNEKKVDFVSACTSAKGDIVYGVGEDQMLVGFEVETGRIVANLQLAETEVIGVAHHPFTNNLASFAENGLLSLWKPFQGFMMILLSEVVHGIEPVCTTEPLVSDKMQWWC</sequence>
<dbReference type="AlphaFoldDB" id="A0A507CZ29"/>
<dbReference type="GO" id="GO:0016607">
    <property type="term" value="C:nuclear speck"/>
    <property type="evidence" value="ECO:0007669"/>
    <property type="project" value="UniProtKB-SubCell"/>
</dbReference>
<evidence type="ECO:0000313" key="11">
    <source>
        <dbReference type="EMBL" id="TPX44406.1"/>
    </source>
</evidence>
<reference evidence="11 12" key="1">
    <citation type="journal article" date="2019" name="Sci. Rep.">
        <title>Comparative genomics of chytrid fungi reveal insights into the obligate biotrophic and pathogenic lifestyle of Synchytrium endobioticum.</title>
        <authorList>
            <person name="van de Vossenberg B.T.L.H."/>
            <person name="Warris S."/>
            <person name="Nguyen H.D.T."/>
            <person name="van Gent-Pelzer M.P.E."/>
            <person name="Joly D.L."/>
            <person name="van de Geest H.C."/>
            <person name="Bonants P.J.M."/>
            <person name="Smith D.S."/>
            <person name="Levesque C.A."/>
            <person name="van der Lee T.A.J."/>
        </authorList>
    </citation>
    <scope>NUCLEOTIDE SEQUENCE [LARGE SCALE GENOMIC DNA]</scope>
    <source>
        <strain evidence="11 12">LEV6574</strain>
    </source>
</reference>
<name>A0A507CZ29_9FUNG</name>
<dbReference type="PANTHER" id="PTHR22848">
    <property type="entry name" value="WD40 REPEAT PROTEIN"/>
    <property type="match status" value="1"/>
</dbReference>
<keyword evidence="2 9" id="KW-0853">WD repeat</keyword>
<dbReference type="VEuPathDB" id="FungiDB:SeMB42_g02935"/>
<evidence type="ECO:0000256" key="3">
    <source>
        <dbReference type="ARBA" id="ARBA00022664"/>
    </source>
</evidence>
<dbReference type="Pfam" id="PF00400">
    <property type="entry name" value="WD40"/>
    <property type="match status" value="4"/>
</dbReference>
<dbReference type="SMART" id="SM00320">
    <property type="entry name" value="WD40"/>
    <property type="match status" value="5"/>
</dbReference>
<evidence type="ECO:0000256" key="9">
    <source>
        <dbReference type="PROSITE-ProRule" id="PRU00221"/>
    </source>
</evidence>
<evidence type="ECO:0000256" key="7">
    <source>
        <dbReference type="ARBA" id="ARBA00025801"/>
    </source>
</evidence>
<gene>
    <name evidence="11" type="ORF">SeLEV6574_g04525</name>
</gene>
<dbReference type="SMART" id="SM00668">
    <property type="entry name" value="CTLH"/>
    <property type="match status" value="1"/>
</dbReference>
<keyword evidence="6" id="KW-0539">Nucleus</keyword>
<keyword evidence="4" id="KW-0677">Repeat</keyword>
<dbReference type="PROSITE" id="PS00678">
    <property type="entry name" value="WD_REPEATS_1"/>
    <property type="match status" value="1"/>
</dbReference>